<evidence type="ECO:0000256" key="4">
    <source>
        <dbReference type="ARBA" id="ARBA00022490"/>
    </source>
</evidence>
<evidence type="ECO:0000313" key="12">
    <source>
        <dbReference type="EMBL" id="KAH3839628.1"/>
    </source>
</evidence>
<dbReference type="InterPro" id="IPR015847">
    <property type="entry name" value="ExoRNase_PH_dom2"/>
</dbReference>
<sequence>MADDSRLARPLEYYRKFIQNDVRPDERSLEEFRPTVLNIGCIGTAEGSALVKLGTTSVICGVKAEIAAPKTESPKKGYIVPNVELGPMCCSTFRPGPPGDQAQYLSVFTNQVIQHSKCLDLEELCILPGKYVWTLYCDMVCLNYDGNVGDACVLALLTALQNTYLPTVTWNEDSECLETSDSTKIRLNVHSQPVSSTFSIFDNHILLVDPTKEEEDLSTGQLTVVTADEAICLVKKPGGSPLNDRQLAECINRAFSRSKEVVRLIHETLNSVER</sequence>
<comment type="similarity">
    <text evidence="3">Belongs to the RNase PH family.</text>
</comment>
<dbReference type="SUPFAM" id="SSF54211">
    <property type="entry name" value="Ribosomal protein S5 domain 2-like"/>
    <property type="match status" value="1"/>
</dbReference>
<evidence type="ECO:0000259" key="11">
    <source>
        <dbReference type="Pfam" id="PF03725"/>
    </source>
</evidence>
<dbReference type="InterPro" id="IPR020568">
    <property type="entry name" value="Ribosomal_Su5_D2-typ_SF"/>
</dbReference>
<dbReference type="GO" id="GO:0000467">
    <property type="term" value="P:exonucleolytic trimming to generate mature 3'-end of 5.8S rRNA from tricistronic rRNA transcript (SSU-rRNA, 5.8S rRNA, LSU-rRNA)"/>
    <property type="evidence" value="ECO:0007669"/>
    <property type="project" value="TreeGrafter"/>
</dbReference>
<evidence type="ECO:0000256" key="7">
    <source>
        <dbReference type="ARBA" id="ARBA00022884"/>
    </source>
</evidence>
<dbReference type="InterPro" id="IPR001247">
    <property type="entry name" value="ExoRNase_PH_dom1"/>
</dbReference>
<dbReference type="CDD" id="cd11369">
    <property type="entry name" value="RNase_PH_RRP43"/>
    <property type="match status" value="1"/>
</dbReference>
<accession>A0A9D4KHJ8</accession>
<name>A0A9D4KHJ8_DREPO</name>
<dbReference type="GO" id="GO:0034475">
    <property type="term" value="P:U4 snRNA 3'-end processing"/>
    <property type="evidence" value="ECO:0007669"/>
    <property type="project" value="TreeGrafter"/>
</dbReference>
<keyword evidence="8" id="KW-0539">Nucleus</keyword>
<evidence type="ECO:0000256" key="6">
    <source>
        <dbReference type="ARBA" id="ARBA00022835"/>
    </source>
</evidence>
<evidence type="ECO:0000256" key="9">
    <source>
        <dbReference type="ARBA" id="ARBA00030617"/>
    </source>
</evidence>
<reference evidence="12" key="2">
    <citation type="submission" date="2020-11" db="EMBL/GenBank/DDBJ databases">
        <authorList>
            <person name="McCartney M.A."/>
            <person name="Auch B."/>
            <person name="Kono T."/>
            <person name="Mallez S."/>
            <person name="Becker A."/>
            <person name="Gohl D.M."/>
            <person name="Silverstein K.A.T."/>
            <person name="Koren S."/>
            <person name="Bechman K.B."/>
            <person name="Herman A."/>
            <person name="Abrahante J.E."/>
            <person name="Garbe J."/>
        </authorList>
    </citation>
    <scope>NUCLEOTIDE SEQUENCE</scope>
    <source>
        <strain evidence="12">Duluth1</strain>
        <tissue evidence="12">Whole animal</tissue>
    </source>
</reference>
<keyword evidence="13" id="KW-1185">Reference proteome</keyword>
<keyword evidence="4" id="KW-0963">Cytoplasm</keyword>
<dbReference type="GO" id="GO:0071038">
    <property type="term" value="P:TRAMP-dependent tRNA surveillance pathway"/>
    <property type="evidence" value="ECO:0007669"/>
    <property type="project" value="TreeGrafter"/>
</dbReference>
<dbReference type="SUPFAM" id="SSF55666">
    <property type="entry name" value="Ribonuclease PH domain 2-like"/>
    <property type="match status" value="1"/>
</dbReference>
<gene>
    <name evidence="12" type="ORF">DPMN_113060</name>
</gene>
<dbReference type="InterPro" id="IPR033196">
    <property type="entry name" value="Rrp43"/>
</dbReference>
<dbReference type="EMBL" id="JAIWYP010000004">
    <property type="protein sequence ID" value="KAH3839628.1"/>
    <property type="molecule type" value="Genomic_DNA"/>
</dbReference>
<dbReference type="Pfam" id="PF03725">
    <property type="entry name" value="RNase_PH_C"/>
    <property type="match status" value="1"/>
</dbReference>
<dbReference type="AlphaFoldDB" id="A0A9D4KHJ8"/>
<dbReference type="Gene3D" id="3.30.230.70">
    <property type="entry name" value="GHMP Kinase, N-terminal domain"/>
    <property type="match status" value="1"/>
</dbReference>
<dbReference type="OrthoDB" id="45882at2759"/>
<dbReference type="GO" id="GO:0005730">
    <property type="term" value="C:nucleolus"/>
    <property type="evidence" value="ECO:0007669"/>
    <property type="project" value="UniProtKB-SubCell"/>
</dbReference>
<evidence type="ECO:0000256" key="1">
    <source>
        <dbReference type="ARBA" id="ARBA00004496"/>
    </source>
</evidence>
<evidence type="ECO:0000256" key="8">
    <source>
        <dbReference type="ARBA" id="ARBA00023242"/>
    </source>
</evidence>
<dbReference type="InterPro" id="IPR050590">
    <property type="entry name" value="Exosome_comp_Rrp42_subfam"/>
</dbReference>
<dbReference type="InterPro" id="IPR036345">
    <property type="entry name" value="ExoRNase_PH_dom2_sf"/>
</dbReference>
<dbReference type="Pfam" id="PF01138">
    <property type="entry name" value="RNase_PH"/>
    <property type="match status" value="1"/>
</dbReference>
<dbReference type="FunFam" id="3.30.230.70:FF:000017">
    <property type="entry name" value="Exosome complex component Rrp42"/>
    <property type="match status" value="1"/>
</dbReference>
<feature type="domain" description="Exoribonuclease phosphorolytic" evidence="11">
    <location>
        <begin position="192"/>
        <end position="256"/>
    </location>
</feature>
<dbReference type="PANTHER" id="PTHR11097:SF9">
    <property type="entry name" value="EXOSOME COMPLEX COMPONENT RRP43"/>
    <property type="match status" value="1"/>
</dbReference>
<evidence type="ECO:0000256" key="5">
    <source>
        <dbReference type="ARBA" id="ARBA00022552"/>
    </source>
</evidence>
<dbReference type="GO" id="GO:0035925">
    <property type="term" value="F:mRNA 3'-UTR AU-rich region binding"/>
    <property type="evidence" value="ECO:0007669"/>
    <property type="project" value="TreeGrafter"/>
</dbReference>
<evidence type="ECO:0000256" key="3">
    <source>
        <dbReference type="ARBA" id="ARBA00006678"/>
    </source>
</evidence>
<dbReference type="GO" id="GO:0000176">
    <property type="term" value="C:nuclear exosome (RNase complex)"/>
    <property type="evidence" value="ECO:0007669"/>
    <property type="project" value="TreeGrafter"/>
</dbReference>
<dbReference type="GO" id="GO:0034476">
    <property type="term" value="P:U5 snRNA 3'-end processing"/>
    <property type="evidence" value="ECO:0007669"/>
    <property type="project" value="TreeGrafter"/>
</dbReference>
<keyword evidence="6" id="KW-0271">Exosome</keyword>
<dbReference type="PANTHER" id="PTHR11097">
    <property type="entry name" value="EXOSOME COMPLEX EXONUCLEASE RIBOSOMAL RNA PROCESSING PROTEIN"/>
    <property type="match status" value="1"/>
</dbReference>
<feature type="domain" description="Exoribonuclease phosphorolytic" evidence="10">
    <location>
        <begin position="31"/>
        <end position="166"/>
    </location>
</feature>
<dbReference type="Proteomes" id="UP000828390">
    <property type="component" value="Unassembled WGS sequence"/>
</dbReference>
<reference evidence="12" key="1">
    <citation type="journal article" date="2019" name="bioRxiv">
        <title>The Genome of the Zebra Mussel, Dreissena polymorpha: A Resource for Invasive Species Research.</title>
        <authorList>
            <person name="McCartney M.A."/>
            <person name="Auch B."/>
            <person name="Kono T."/>
            <person name="Mallez S."/>
            <person name="Zhang Y."/>
            <person name="Obille A."/>
            <person name="Becker A."/>
            <person name="Abrahante J.E."/>
            <person name="Garbe J."/>
            <person name="Badalamenti J.P."/>
            <person name="Herman A."/>
            <person name="Mangelson H."/>
            <person name="Liachko I."/>
            <person name="Sullivan S."/>
            <person name="Sone E.D."/>
            <person name="Koren S."/>
            <person name="Silverstein K.A.T."/>
            <person name="Beckman K.B."/>
            <person name="Gohl D.M."/>
        </authorList>
    </citation>
    <scope>NUCLEOTIDE SEQUENCE</scope>
    <source>
        <strain evidence="12">Duluth1</strain>
        <tissue evidence="12">Whole animal</tissue>
    </source>
</reference>
<protein>
    <recommendedName>
        <fullName evidence="9">Ribosomal RNA-processing protein 43</fullName>
    </recommendedName>
</protein>
<comment type="caution">
    <text evidence="12">The sequence shown here is derived from an EMBL/GenBank/DDBJ whole genome shotgun (WGS) entry which is preliminary data.</text>
</comment>
<dbReference type="GO" id="GO:0016075">
    <property type="term" value="P:rRNA catabolic process"/>
    <property type="evidence" value="ECO:0007669"/>
    <property type="project" value="TreeGrafter"/>
</dbReference>
<dbReference type="InterPro" id="IPR027408">
    <property type="entry name" value="PNPase/RNase_PH_dom_sf"/>
</dbReference>
<dbReference type="GO" id="GO:0071028">
    <property type="term" value="P:nuclear mRNA surveillance"/>
    <property type="evidence" value="ECO:0007669"/>
    <property type="project" value="TreeGrafter"/>
</dbReference>
<keyword evidence="5" id="KW-0698">rRNA processing</keyword>
<dbReference type="GO" id="GO:0071035">
    <property type="term" value="P:nuclear polyadenylation-dependent rRNA catabolic process"/>
    <property type="evidence" value="ECO:0007669"/>
    <property type="project" value="TreeGrafter"/>
</dbReference>
<evidence type="ECO:0000313" key="13">
    <source>
        <dbReference type="Proteomes" id="UP000828390"/>
    </source>
</evidence>
<evidence type="ECO:0000256" key="2">
    <source>
        <dbReference type="ARBA" id="ARBA00004604"/>
    </source>
</evidence>
<dbReference type="GO" id="GO:0034473">
    <property type="term" value="P:U1 snRNA 3'-end processing"/>
    <property type="evidence" value="ECO:0007669"/>
    <property type="project" value="TreeGrafter"/>
</dbReference>
<keyword evidence="7" id="KW-0694">RNA-binding</keyword>
<comment type="subcellular location">
    <subcellularLocation>
        <location evidence="1">Cytoplasm</location>
    </subcellularLocation>
    <subcellularLocation>
        <location evidence="2">Nucleus</location>
        <location evidence="2">Nucleolus</location>
    </subcellularLocation>
</comment>
<dbReference type="GO" id="GO:0000177">
    <property type="term" value="C:cytoplasmic exosome (RNase complex)"/>
    <property type="evidence" value="ECO:0007669"/>
    <property type="project" value="TreeGrafter"/>
</dbReference>
<proteinExistence type="inferred from homology"/>
<organism evidence="12 13">
    <name type="scientific">Dreissena polymorpha</name>
    <name type="common">Zebra mussel</name>
    <name type="synonym">Mytilus polymorpha</name>
    <dbReference type="NCBI Taxonomy" id="45954"/>
    <lineage>
        <taxon>Eukaryota</taxon>
        <taxon>Metazoa</taxon>
        <taxon>Spiralia</taxon>
        <taxon>Lophotrochozoa</taxon>
        <taxon>Mollusca</taxon>
        <taxon>Bivalvia</taxon>
        <taxon>Autobranchia</taxon>
        <taxon>Heteroconchia</taxon>
        <taxon>Euheterodonta</taxon>
        <taxon>Imparidentia</taxon>
        <taxon>Neoheterodontei</taxon>
        <taxon>Myida</taxon>
        <taxon>Dreissenoidea</taxon>
        <taxon>Dreissenidae</taxon>
        <taxon>Dreissena</taxon>
    </lineage>
</organism>
<evidence type="ECO:0000259" key="10">
    <source>
        <dbReference type="Pfam" id="PF01138"/>
    </source>
</evidence>